<dbReference type="AlphaFoldDB" id="B9CZC7"/>
<name>B9CZC7_CAMRE</name>
<reference evidence="1 2" key="1">
    <citation type="submission" date="2008-08" db="EMBL/GenBank/DDBJ databases">
        <authorList>
            <person name="Madupu R."/>
            <person name="Durkin A.S."/>
            <person name="Torralba M."/>
            <person name="Methe B."/>
            <person name="Sutton G.G."/>
            <person name="Strausberg R.L."/>
            <person name="Nelson K.E."/>
        </authorList>
    </citation>
    <scope>NUCLEOTIDE SEQUENCE [LARGE SCALE GENOMIC DNA]</scope>
    <source>
        <strain evidence="1 2">RM3267</strain>
    </source>
</reference>
<keyword evidence="2" id="KW-1185">Reference proteome</keyword>
<protein>
    <submittedName>
        <fullName evidence="1">Uncharacterized protein</fullName>
    </submittedName>
</protein>
<comment type="caution">
    <text evidence="1">The sequence shown here is derived from an EMBL/GenBank/DDBJ whole genome shotgun (WGS) entry which is preliminary data.</text>
</comment>
<dbReference type="Proteomes" id="UP000003082">
    <property type="component" value="Unassembled WGS sequence"/>
</dbReference>
<accession>B9CZC7</accession>
<proteinExistence type="predicted"/>
<evidence type="ECO:0000313" key="1">
    <source>
        <dbReference type="EMBL" id="EEF14905.1"/>
    </source>
</evidence>
<organism evidence="1 2">
    <name type="scientific">Campylobacter rectus RM3267</name>
    <dbReference type="NCBI Taxonomy" id="553218"/>
    <lineage>
        <taxon>Bacteria</taxon>
        <taxon>Pseudomonadati</taxon>
        <taxon>Campylobacterota</taxon>
        <taxon>Epsilonproteobacteria</taxon>
        <taxon>Campylobacterales</taxon>
        <taxon>Campylobacteraceae</taxon>
        <taxon>Campylobacter</taxon>
    </lineage>
</organism>
<gene>
    <name evidence="1" type="ORF">CAMRE0001_1718</name>
</gene>
<sequence length="77" mass="8364">MPHPPGFESIVANHKGYGYGKSGNGNKIGGNDLSCLFSSITAFWRPQDTLSQTQPLRELLCDESGVWRPSVDSADKP</sequence>
<evidence type="ECO:0000313" key="2">
    <source>
        <dbReference type="Proteomes" id="UP000003082"/>
    </source>
</evidence>
<dbReference type="EMBL" id="ACFU01000003">
    <property type="protein sequence ID" value="EEF14905.1"/>
    <property type="molecule type" value="Genomic_DNA"/>
</dbReference>